<evidence type="ECO:0000313" key="2">
    <source>
        <dbReference type="Proteomes" id="UP000223527"/>
    </source>
</evidence>
<gene>
    <name evidence="1" type="ORF">CR162_20600</name>
</gene>
<reference evidence="1 2" key="1">
    <citation type="submission" date="2017-10" db="EMBL/GenBank/DDBJ databases">
        <authorList>
            <person name="Banno H."/>
            <person name="Chua N.-H."/>
        </authorList>
    </citation>
    <scope>NUCLEOTIDE SEQUENCE [LARGE SCALE GENOMIC DNA]</scope>
    <source>
        <strain evidence="1 2">YW11</strain>
    </source>
</reference>
<dbReference type="AlphaFoldDB" id="A0A2C6Z3H2"/>
<dbReference type="OrthoDB" id="9792179at2"/>
<organism evidence="1 2">
    <name type="scientific">Teichococcus rhizosphaerae</name>
    <dbReference type="NCBI Taxonomy" id="1335062"/>
    <lineage>
        <taxon>Bacteria</taxon>
        <taxon>Pseudomonadati</taxon>
        <taxon>Pseudomonadota</taxon>
        <taxon>Alphaproteobacteria</taxon>
        <taxon>Acetobacterales</taxon>
        <taxon>Roseomonadaceae</taxon>
        <taxon>Roseomonas</taxon>
    </lineage>
</organism>
<dbReference type="InterPro" id="IPR010607">
    <property type="entry name" value="DUF1194"/>
</dbReference>
<sequence length="205" mass="20542">MQPVDLALCLAVDVSASVDFDEFGLMAGGLAAAFRTPDIAAACAAGPRGAVAVSLLFWSSAQEVAVPWTRIAGAGEAEALAAAIDNAPRLPGPGATALGPGMAAGLALLARFGGEAGRLVLDVSGDGAHNRGRPPGPVRDVGVGAGVTINALAVLNEEPDLLAHYEAEVIGGPGAFAMSCANYADFADAIRRKLRREMLGGVLVA</sequence>
<proteinExistence type="predicted"/>
<comment type="caution">
    <text evidence="1">The sequence shown here is derived from an EMBL/GenBank/DDBJ whole genome shotgun (WGS) entry which is preliminary data.</text>
</comment>
<protein>
    <recommendedName>
        <fullName evidence="3">VWFA domain-containing protein</fullName>
    </recommendedName>
</protein>
<dbReference type="EMBL" id="PDNU01000071">
    <property type="protein sequence ID" value="PHK93071.1"/>
    <property type="molecule type" value="Genomic_DNA"/>
</dbReference>
<dbReference type="Gene3D" id="3.40.50.410">
    <property type="entry name" value="von Willebrand factor, type A domain"/>
    <property type="match status" value="1"/>
</dbReference>
<dbReference type="Proteomes" id="UP000223527">
    <property type="component" value="Unassembled WGS sequence"/>
</dbReference>
<dbReference type="InterPro" id="IPR036465">
    <property type="entry name" value="vWFA_dom_sf"/>
</dbReference>
<dbReference type="Pfam" id="PF06707">
    <property type="entry name" value="DUF1194"/>
    <property type="match status" value="1"/>
</dbReference>
<evidence type="ECO:0000313" key="1">
    <source>
        <dbReference type="EMBL" id="PHK93071.1"/>
    </source>
</evidence>
<dbReference type="SUPFAM" id="SSF53300">
    <property type="entry name" value="vWA-like"/>
    <property type="match status" value="1"/>
</dbReference>
<evidence type="ECO:0008006" key="3">
    <source>
        <dbReference type="Google" id="ProtNLM"/>
    </source>
</evidence>
<name>A0A2C6Z3H2_9PROT</name>
<dbReference type="RefSeq" id="WP_099097380.1">
    <property type="nucleotide sequence ID" value="NZ_PDNU01000071.1"/>
</dbReference>
<accession>A0A2C6Z3H2</accession>
<keyword evidence="2" id="KW-1185">Reference proteome</keyword>